<feature type="non-terminal residue" evidence="3">
    <location>
        <position position="1"/>
    </location>
</feature>
<evidence type="ECO:0000256" key="2">
    <source>
        <dbReference type="SAM" id="Phobius"/>
    </source>
</evidence>
<keyword evidence="2" id="KW-0812">Transmembrane</keyword>
<protein>
    <submittedName>
        <fullName evidence="3">Uncharacterized protein</fullName>
    </submittedName>
</protein>
<proteinExistence type="predicted"/>
<dbReference type="EMBL" id="GDHF01021049">
    <property type="protein sequence ID" value="JAI31265.1"/>
    <property type="molecule type" value="Transcribed_RNA"/>
</dbReference>
<keyword evidence="2" id="KW-1133">Transmembrane helix</keyword>
<evidence type="ECO:0000313" key="3">
    <source>
        <dbReference type="EMBL" id="JAI31265.1"/>
    </source>
</evidence>
<name>A0A0K8UY71_BACLA</name>
<dbReference type="AlphaFoldDB" id="A0A0K8UY71"/>
<keyword evidence="1" id="KW-0175">Coiled coil</keyword>
<keyword evidence="2" id="KW-0472">Membrane</keyword>
<accession>A0A0K8UY71</accession>
<feature type="transmembrane region" description="Helical" evidence="2">
    <location>
        <begin position="88"/>
        <end position="105"/>
    </location>
</feature>
<sequence>QYTKEYDDITNKLAIKRANCEKLRVQRSFLEEEIVRFNEEIANVLRQKKKKSKPFIAAANRVIFRRATWRAHNHWKIKIRRRRRSSKCESLFTFQECIFIYWVLYTNLKYI</sequence>
<reference evidence="3" key="1">
    <citation type="submission" date="2015-06" db="EMBL/GenBank/DDBJ databases">
        <authorList>
            <person name="Hoefler B.C."/>
            <person name="Straight P.D."/>
        </authorList>
    </citation>
    <scope>NUCLEOTIDE SEQUENCE</scope>
</reference>
<evidence type="ECO:0000256" key="1">
    <source>
        <dbReference type="SAM" id="Coils"/>
    </source>
</evidence>
<gene>
    <name evidence="3" type="ORF">c0_g3_i1</name>
</gene>
<dbReference type="OrthoDB" id="7914571at2759"/>
<feature type="coiled-coil region" evidence="1">
    <location>
        <begin position="13"/>
        <end position="47"/>
    </location>
</feature>
<organism evidence="3">
    <name type="scientific">Bactrocera latifrons</name>
    <name type="common">Malaysian fruit fly</name>
    <name type="synonym">Chaetodacus latifrons</name>
    <dbReference type="NCBI Taxonomy" id="174628"/>
    <lineage>
        <taxon>Eukaryota</taxon>
        <taxon>Metazoa</taxon>
        <taxon>Ecdysozoa</taxon>
        <taxon>Arthropoda</taxon>
        <taxon>Hexapoda</taxon>
        <taxon>Insecta</taxon>
        <taxon>Pterygota</taxon>
        <taxon>Neoptera</taxon>
        <taxon>Endopterygota</taxon>
        <taxon>Diptera</taxon>
        <taxon>Brachycera</taxon>
        <taxon>Muscomorpha</taxon>
        <taxon>Tephritoidea</taxon>
        <taxon>Tephritidae</taxon>
        <taxon>Bactrocera</taxon>
        <taxon>Bactrocera</taxon>
    </lineage>
</organism>